<protein>
    <submittedName>
        <fullName evidence="7">Serine/threonine protein kinase</fullName>
    </submittedName>
</protein>
<feature type="non-terminal residue" evidence="7">
    <location>
        <position position="378"/>
    </location>
</feature>
<evidence type="ECO:0000313" key="7">
    <source>
        <dbReference type="EMBL" id="NKZ01550.1"/>
    </source>
</evidence>
<proteinExistence type="predicted"/>
<dbReference type="EMBL" id="JAAXPG010000039">
    <property type="protein sequence ID" value="NKZ01550.1"/>
    <property type="molecule type" value="Genomic_DNA"/>
</dbReference>
<dbReference type="GO" id="GO:0005524">
    <property type="term" value="F:ATP binding"/>
    <property type="evidence" value="ECO:0007669"/>
    <property type="project" value="UniProtKB-UniRule"/>
</dbReference>
<evidence type="ECO:0000256" key="1">
    <source>
        <dbReference type="ARBA" id="ARBA00022679"/>
    </source>
</evidence>
<dbReference type="RefSeq" id="WP_168444186.1">
    <property type="nucleotide sequence ID" value="NZ_JAAXPG010000039.1"/>
</dbReference>
<dbReference type="Gene3D" id="3.30.200.20">
    <property type="entry name" value="Phosphorylase Kinase, domain 1"/>
    <property type="match status" value="1"/>
</dbReference>
<sequence>MEPLGPNDPTHIGRYRLTHLLGSGGMGKVYLARTNSGRKIVVKVIRADHANKDEYRTRFAREVAAARKVGGFYTAQVVAADTDANEPWIASDYIPGPSLHQAITEHGPLPESSLRVLALGLAEGLTTIHEHGLVHRDLKPANIILADNGPRIIDFGISRPTEDTRITHTGALMGTPAYMAPEQAEGERPEPAADVFSLGTVLYFAATGTNPFQARTVMATLRLLIGPTPAISGQVPGELHDLITRCWNHSPTERPSLTEIIDTLATIGTDPDHPWPGHPPETTLSTEVLNDQFKTFKSLYDQGRYSSALPGFEQLLPQQRLTLGPDHPDTLATRFFIAKCLGKTGNPQAALDAYQKLLPDDVRVNGPDHPGTLTTRNQ</sequence>
<gene>
    <name evidence="7" type="ORF">HGB44_28330</name>
</gene>
<dbReference type="InterPro" id="IPR000719">
    <property type="entry name" value="Prot_kinase_dom"/>
</dbReference>
<dbReference type="InterPro" id="IPR011009">
    <property type="entry name" value="Kinase-like_dom_sf"/>
</dbReference>
<keyword evidence="2 5" id="KW-0547">Nucleotide-binding</keyword>
<dbReference type="Proteomes" id="UP000553209">
    <property type="component" value="Unassembled WGS sequence"/>
</dbReference>
<dbReference type="Gene3D" id="1.25.40.10">
    <property type="entry name" value="Tetratricopeptide repeat domain"/>
    <property type="match status" value="1"/>
</dbReference>
<dbReference type="GO" id="GO:0004674">
    <property type="term" value="F:protein serine/threonine kinase activity"/>
    <property type="evidence" value="ECO:0007669"/>
    <property type="project" value="UniProtKB-KW"/>
</dbReference>
<dbReference type="PROSITE" id="PS50011">
    <property type="entry name" value="PROTEIN_KINASE_DOM"/>
    <property type="match status" value="1"/>
</dbReference>
<dbReference type="Pfam" id="PF13424">
    <property type="entry name" value="TPR_12"/>
    <property type="match status" value="1"/>
</dbReference>
<organism evidence="7 8">
    <name type="scientific">Nocardiopsis alborubida</name>
    <dbReference type="NCBI Taxonomy" id="146802"/>
    <lineage>
        <taxon>Bacteria</taxon>
        <taxon>Bacillati</taxon>
        <taxon>Actinomycetota</taxon>
        <taxon>Actinomycetes</taxon>
        <taxon>Streptosporangiales</taxon>
        <taxon>Nocardiopsidaceae</taxon>
        <taxon>Nocardiopsis</taxon>
    </lineage>
</organism>
<evidence type="ECO:0000313" key="8">
    <source>
        <dbReference type="Proteomes" id="UP000553209"/>
    </source>
</evidence>
<evidence type="ECO:0000256" key="3">
    <source>
        <dbReference type="ARBA" id="ARBA00022777"/>
    </source>
</evidence>
<keyword evidence="3 7" id="KW-0418">Kinase</keyword>
<dbReference type="AlphaFoldDB" id="A0A7X6MIB9"/>
<dbReference type="PROSITE" id="PS00108">
    <property type="entry name" value="PROTEIN_KINASE_ST"/>
    <property type="match status" value="1"/>
</dbReference>
<keyword evidence="8" id="KW-1185">Reference proteome</keyword>
<dbReference type="PANTHER" id="PTHR43289:SF34">
    <property type="entry name" value="SERINE_THREONINE-PROTEIN KINASE YBDM-RELATED"/>
    <property type="match status" value="1"/>
</dbReference>
<feature type="binding site" evidence="5">
    <location>
        <position position="43"/>
    </location>
    <ligand>
        <name>ATP</name>
        <dbReference type="ChEBI" id="CHEBI:30616"/>
    </ligand>
</feature>
<keyword evidence="4 5" id="KW-0067">ATP-binding</keyword>
<dbReference type="SUPFAM" id="SSF48452">
    <property type="entry name" value="TPR-like"/>
    <property type="match status" value="1"/>
</dbReference>
<dbReference type="PROSITE" id="PS00107">
    <property type="entry name" value="PROTEIN_KINASE_ATP"/>
    <property type="match status" value="1"/>
</dbReference>
<keyword evidence="7" id="KW-0723">Serine/threonine-protein kinase</keyword>
<reference evidence="7 8" key="1">
    <citation type="submission" date="2020-04" db="EMBL/GenBank/DDBJ databases">
        <title>MicrobeNet Type strains.</title>
        <authorList>
            <person name="Nicholson A.C."/>
        </authorList>
    </citation>
    <scope>NUCLEOTIDE SEQUENCE [LARGE SCALE GENOMIC DNA]</scope>
    <source>
        <strain evidence="7 8">ATCC 23612</strain>
    </source>
</reference>
<comment type="caution">
    <text evidence="7">The sequence shown here is derived from an EMBL/GenBank/DDBJ whole genome shotgun (WGS) entry which is preliminary data.</text>
</comment>
<evidence type="ECO:0000256" key="5">
    <source>
        <dbReference type="PROSITE-ProRule" id="PRU10141"/>
    </source>
</evidence>
<dbReference type="Pfam" id="PF00069">
    <property type="entry name" value="Pkinase"/>
    <property type="match status" value="1"/>
</dbReference>
<dbReference type="InterPro" id="IPR008271">
    <property type="entry name" value="Ser/Thr_kinase_AS"/>
</dbReference>
<keyword evidence="1" id="KW-0808">Transferase</keyword>
<evidence type="ECO:0000259" key="6">
    <source>
        <dbReference type="PROSITE" id="PS50011"/>
    </source>
</evidence>
<feature type="domain" description="Protein kinase" evidence="6">
    <location>
        <begin position="15"/>
        <end position="276"/>
    </location>
</feature>
<dbReference type="SUPFAM" id="SSF56112">
    <property type="entry name" value="Protein kinase-like (PK-like)"/>
    <property type="match status" value="1"/>
</dbReference>
<dbReference type="Gene3D" id="1.10.510.10">
    <property type="entry name" value="Transferase(Phosphotransferase) domain 1"/>
    <property type="match status" value="1"/>
</dbReference>
<evidence type="ECO:0000256" key="4">
    <source>
        <dbReference type="ARBA" id="ARBA00022840"/>
    </source>
</evidence>
<accession>A0A7X6MIB9</accession>
<dbReference type="InterPro" id="IPR017441">
    <property type="entry name" value="Protein_kinase_ATP_BS"/>
</dbReference>
<dbReference type="CDD" id="cd14014">
    <property type="entry name" value="STKc_PknB_like"/>
    <property type="match status" value="1"/>
</dbReference>
<evidence type="ECO:0000256" key="2">
    <source>
        <dbReference type="ARBA" id="ARBA00022741"/>
    </source>
</evidence>
<name>A0A7X6MIB9_9ACTN</name>
<dbReference type="PANTHER" id="PTHR43289">
    <property type="entry name" value="MITOGEN-ACTIVATED PROTEIN KINASE KINASE KINASE 20-RELATED"/>
    <property type="match status" value="1"/>
</dbReference>
<dbReference type="SMART" id="SM00220">
    <property type="entry name" value="S_TKc"/>
    <property type="match status" value="1"/>
</dbReference>
<dbReference type="InterPro" id="IPR011990">
    <property type="entry name" value="TPR-like_helical_dom_sf"/>
</dbReference>